<protein>
    <recommendedName>
        <fullName evidence="5">4Fe-4S ferredoxin-type domain-containing protein</fullName>
    </recommendedName>
</protein>
<dbReference type="Pfam" id="PF13187">
    <property type="entry name" value="Fer4_9"/>
    <property type="match status" value="1"/>
</dbReference>
<keyword evidence="3" id="KW-0408">Iron</keyword>
<dbReference type="AlphaFoldDB" id="A0A0D2HWJ6"/>
<gene>
    <name evidence="6" type="ORF">X474_06295</name>
</gene>
<dbReference type="PRINTS" id="PR00469">
    <property type="entry name" value="PNDRDTASEII"/>
</dbReference>
<dbReference type="PANTHER" id="PTHR42783">
    <property type="entry name" value="GLUTAMATE SYNTHASE [NADPH] SMALL CHAIN"/>
    <property type="match status" value="1"/>
</dbReference>
<evidence type="ECO:0000256" key="1">
    <source>
        <dbReference type="ARBA" id="ARBA00022485"/>
    </source>
</evidence>
<keyword evidence="2" id="KW-0479">Metal-binding</keyword>
<keyword evidence="1" id="KW-0004">4Fe-4S</keyword>
<dbReference type="GO" id="GO:0016491">
    <property type="term" value="F:oxidoreductase activity"/>
    <property type="evidence" value="ECO:0007669"/>
    <property type="project" value="InterPro"/>
</dbReference>
<dbReference type="PROSITE" id="PS00198">
    <property type="entry name" value="4FE4S_FER_1"/>
    <property type="match status" value="2"/>
</dbReference>
<dbReference type="Gene3D" id="3.30.70.20">
    <property type="match status" value="1"/>
</dbReference>
<dbReference type="Pfam" id="PF01512">
    <property type="entry name" value="Complex1_51K"/>
    <property type="match status" value="1"/>
</dbReference>
<dbReference type="Gene3D" id="1.10.1060.10">
    <property type="entry name" value="Alpha-helical ferredoxin"/>
    <property type="match status" value="1"/>
</dbReference>
<dbReference type="InterPro" id="IPR011538">
    <property type="entry name" value="Nuo51_FMN-bd"/>
</dbReference>
<dbReference type="SUPFAM" id="SSF46548">
    <property type="entry name" value="alpha-helical ferredoxin"/>
    <property type="match status" value="2"/>
</dbReference>
<dbReference type="Pfam" id="PF07992">
    <property type="entry name" value="Pyr_redox_2"/>
    <property type="match status" value="1"/>
</dbReference>
<dbReference type="InterPro" id="IPR023753">
    <property type="entry name" value="FAD/NAD-binding_dom"/>
</dbReference>
<dbReference type="Gene3D" id="3.40.50.11540">
    <property type="entry name" value="NADH-ubiquinone oxidoreductase 51kDa subunit"/>
    <property type="match status" value="1"/>
</dbReference>
<dbReference type="InterPro" id="IPR017896">
    <property type="entry name" value="4Fe4S_Fe-S-bd"/>
</dbReference>
<evidence type="ECO:0000256" key="3">
    <source>
        <dbReference type="ARBA" id="ARBA00023004"/>
    </source>
</evidence>
<dbReference type="RefSeq" id="WP_052514904.1">
    <property type="nucleotide sequence ID" value="NZ_AZAC01000008.1"/>
</dbReference>
<dbReference type="PANTHER" id="PTHR42783:SF3">
    <property type="entry name" value="GLUTAMATE SYNTHASE [NADPH] SMALL CHAIN-RELATED"/>
    <property type="match status" value="1"/>
</dbReference>
<evidence type="ECO:0000313" key="6">
    <source>
        <dbReference type="EMBL" id="KIX14748.1"/>
    </source>
</evidence>
<dbReference type="InterPro" id="IPR036188">
    <property type="entry name" value="FAD/NAD-bd_sf"/>
</dbReference>
<evidence type="ECO:0000313" key="7">
    <source>
        <dbReference type="Proteomes" id="UP000032233"/>
    </source>
</evidence>
<accession>A0A0D2HWJ6</accession>
<reference evidence="6 7" key="1">
    <citation type="submission" date="2013-11" db="EMBL/GenBank/DDBJ databases">
        <title>Metagenomic analysis of a methanogenic consortium involved in long chain n-alkane degradation.</title>
        <authorList>
            <person name="Davidova I.A."/>
            <person name="Callaghan A.V."/>
            <person name="Wawrik B."/>
            <person name="Pruitt S."/>
            <person name="Marks C."/>
            <person name="Duncan K.E."/>
            <person name="Suflita J.M."/>
        </authorList>
    </citation>
    <scope>NUCLEOTIDE SEQUENCE [LARGE SCALE GENOMIC DNA]</scope>
    <source>
        <strain evidence="6 7">SPR</strain>
    </source>
</reference>
<dbReference type="InterPro" id="IPR017900">
    <property type="entry name" value="4Fe4S_Fe_S_CS"/>
</dbReference>
<name>A0A0D2HWJ6_9BACT</name>
<dbReference type="Pfam" id="PF14691">
    <property type="entry name" value="Fer4_20"/>
    <property type="match status" value="1"/>
</dbReference>
<dbReference type="Gene3D" id="3.50.50.60">
    <property type="entry name" value="FAD/NAD(P)-binding domain"/>
    <property type="match status" value="2"/>
</dbReference>
<dbReference type="GO" id="GO:0051539">
    <property type="term" value="F:4 iron, 4 sulfur cluster binding"/>
    <property type="evidence" value="ECO:0007669"/>
    <property type="project" value="UniProtKB-KW"/>
</dbReference>
<dbReference type="STRING" id="1429043.X474_06295"/>
<dbReference type="SUPFAM" id="SSF51971">
    <property type="entry name" value="Nucleotide-binding domain"/>
    <property type="match status" value="1"/>
</dbReference>
<dbReference type="InParanoid" id="A0A0D2HWJ6"/>
<evidence type="ECO:0000259" key="5">
    <source>
        <dbReference type="PROSITE" id="PS51379"/>
    </source>
</evidence>
<evidence type="ECO:0000256" key="2">
    <source>
        <dbReference type="ARBA" id="ARBA00022723"/>
    </source>
</evidence>
<sequence length="1039" mass="112291">MTQSASPHLPFTSLWERQKGPEIEAYIKAGGYGAALDTARRGGREVIRLLRDAHLRSLDGDGQPVFMEWRACQAAPAANKYVLCAAGSPTPDFPVFRQILTQSPHLVIEGMILGALAVGAEEGFIYIIEEDYSLLANLEKAISEAHAHGFLGEDALLDINILTGNQAFHCRDARLHLAHLEELIEKKASVSRGKSPSGLFGWPTIIHNPETWGNSTFVLDQGPKWYQELGQDTPGGKLIHLSGPVQKTGIHEVPMGIAVKEIIDQYGGGLEDGVFFKALQFGGDSGGYLPESLLDLPLDFEALAQAGVSMGSGELKLLDDSVCMVAHSLELAYKSLDSFSRENPKAAEILNHIKRLLGEIEEGTGTRNHLATLEKVGSELLLITSTGSERSLARPVLTALTYFNYDFIHHVEQGVCATGKRRGLSTAPCQAACPAGIDVPTYLALIAEGSYEDAIRVIREDNPLPWICGTICTHPCEAACTRAEMDQPISIMALKGFAAASVMASGGYPKPTMEVGTNQKVAVVGSGPAGLSAAYFLARKGFKVTIFEALPVAGGVLSVGIPEYRLPIAVVQQEVENILNLGVELKTGVRIGRDLTLDELREQGYEAFFLGVGAHEGLRLNLEGEDSLHPVTDVMTFLRQVRMGRKKPLGDKVVIIGGGNAAIDAARTSIRLGSGKVVIAYRRTRREMPAWEAEIVQAEEEGVEIRYLTIPKRVVGIQGKVGGLECIQAELGEADASGRRRPVPIPDSDYLLEVDSVIAAIGQMPDVQCLVNSSDLKVNTRSRIVVDSQTLQTNLPDVFSGGDVVTGPATVVQAVGAGKWAALSIEAYLKGNEIPLGPPLKTPRMRLDPVEVPTGEKVDQPRAKMPLLKMEQRQKTFKRVELGLDEEAARLESLRCLRCDLCVGCGLCQAVCEEMGVKGLHLSATAEGRLALTDFHRPARRCIGCGSCVQVCPHKNIRMHDEGEQRRIVFCGTETANLTLETCDECGAPLAPQAYLSYLRNMTEDEPSGVAGKKLCPECARKHWAKGQMGDTLWFPPAG</sequence>
<proteinExistence type="predicted"/>
<dbReference type="InterPro" id="IPR028261">
    <property type="entry name" value="DPD_II"/>
</dbReference>
<dbReference type="GO" id="GO:0046872">
    <property type="term" value="F:metal ion binding"/>
    <property type="evidence" value="ECO:0007669"/>
    <property type="project" value="UniProtKB-KW"/>
</dbReference>
<dbReference type="SUPFAM" id="SSF142984">
    <property type="entry name" value="Nqo1 middle domain-like"/>
    <property type="match status" value="1"/>
</dbReference>
<keyword evidence="4" id="KW-0411">Iron-sulfur</keyword>
<dbReference type="EMBL" id="AZAC01000008">
    <property type="protein sequence ID" value="KIX14748.1"/>
    <property type="molecule type" value="Genomic_DNA"/>
</dbReference>
<dbReference type="InterPro" id="IPR009051">
    <property type="entry name" value="Helical_ferredxn"/>
</dbReference>
<dbReference type="Proteomes" id="UP000032233">
    <property type="component" value="Unassembled WGS sequence"/>
</dbReference>
<dbReference type="SUPFAM" id="SSF142019">
    <property type="entry name" value="Nqo1 FMN-binding domain-like"/>
    <property type="match status" value="1"/>
</dbReference>
<dbReference type="Gene3D" id="3.10.20.600">
    <property type="match status" value="1"/>
</dbReference>
<evidence type="ECO:0000256" key="4">
    <source>
        <dbReference type="ARBA" id="ARBA00023014"/>
    </source>
</evidence>
<dbReference type="PRINTS" id="PR00368">
    <property type="entry name" value="FADPNR"/>
</dbReference>
<organism evidence="6 7">
    <name type="scientific">Dethiosulfatarculus sandiegensis</name>
    <dbReference type="NCBI Taxonomy" id="1429043"/>
    <lineage>
        <taxon>Bacteria</taxon>
        <taxon>Pseudomonadati</taxon>
        <taxon>Thermodesulfobacteriota</taxon>
        <taxon>Desulfarculia</taxon>
        <taxon>Desulfarculales</taxon>
        <taxon>Desulfarculaceae</taxon>
        <taxon>Dethiosulfatarculus</taxon>
    </lineage>
</organism>
<dbReference type="InterPro" id="IPR037225">
    <property type="entry name" value="Nuo51_FMN-bd_sf"/>
</dbReference>
<dbReference type="PROSITE" id="PS51379">
    <property type="entry name" value="4FE4S_FER_2"/>
    <property type="match status" value="1"/>
</dbReference>
<comment type="caution">
    <text evidence="6">The sequence shown here is derived from an EMBL/GenBank/DDBJ whole genome shotgun (WGS) entry which is preliminary data.</text>
</comment>
<dbReference type="NCBIfam" id="NF009410">
    <property type="entry name" value="PRK12771.1"/>
    <property type="match status" value="1"/>
</dbReference>
<keyword evidence="7" id="KW-1185">Reference proteome</keyword>
<feature type="domain" description="4Fe-4S ferredoxin-type" evidence="5">
    <location>
        <begin position="932"/>
        <end position="962"/>
    </location>
</feature>